<evidence type="ECO:0000259" key="11">
    <source>
        <dbReference type="PROSITE" id="PS50880"/>
    </source>
</evidence>
<dbReference type="InterPro" id="IPR023405">
    <property type="entry name" value="Topo_IA_core_domain"/>
</dbReference>
<dbReference type="CDD" id="cd03362">
    <property type="entry name" value="TOPRIM_TopoIA_TopoIII"/>
    <property type="match status" value="1"/>
</dbReference>
<keyword evidence="4" id="KW-0799">Topoisomerase</keyword>
<reference evidence="13 14" key="1">
    <citation type="journal article" date="2011" name="J. Bacteriol.">
        <title>Complete genome sequence of the cellulose-degrading bacterium Cellulosilyticum lentocellum.</title>
        <authorList>
            <consortium name="US DOE Joint Genome Institute"/>
            <person name="Miller D.A."/>
            <person name="Suen G."/>
            <person name="Bruce D."/>
            <person name="Copeland A."/>
            <person name="Cheng J.F."/>
            <person name="Detter C."/>
            <person name="Goodwin L.A."/>
            <person name="Han C.S."/>
            <person name="Hauser L.J."/>
            <person name="Land M.L."/>
            <person name="Lapidus A."/>
            <person name="Lucas S."/>
            <person name="Meincke L."/>
            <person name="Pitluck S."/>
            <person name="Tapia R."/>
            <person name="Teshima H."/>
            <person name="Woyke T."/>
            <person name="Fox B.G."/>
            <person name="Angert E.R."/>
            <person name="Currie C.R."/>
        </authorList>
    </citation>
    <scope>NUCLEOTIDE SEQUENCE [LARGE SCALE GENOMIC DNA]</scope>
    <source>
        <strain evidence="14">ATCC 49066 / DSM 5427 / NCIMB 11756 / RHM5</strain>
    </source>
</reference>
<gene>
    <name evidence="13" type="ordered locus">Clole_2868</name>
</gene>
<protein>
    <recommendedName>
        <fullName evidence="3">DNA topoisomerase</fullName>
        <ecNumber evidence="3">5.6.2.1</ecNumber>
    </recommendedName>
    <alternativeName>
        <fullName evidence="10">Omega-protein</fullName>
    </alternativeName>
    <alternativeName>
        <fullName evidence="9">Relaxing enzyme</fullName>
    </alternativeName>
    <alternativeName>
        <fullName evidence="7">Swivelase</fullName>
    </alternativeName>
    <alternativeName>
        <fullName evidence="8">Untwisting enzyme</fullName>
    </alternativeName>
</protein>
<dbReference type="GO" id="GO:0006310">
    <property type="term" value="P:DNA recombination"/>
    <property type="evidence" value="ECO:0007669"/>
    <property type="project" value="TreeGrafter"/>
</dbReference>
<organism evidence="13 14">
    <name type="scientific">Cellulosilyticum lentocellum (strain ATCC 49066 / DSM 5427 / NCIMB 11756 / RHM5)</name>
    <name type="common">Clostridium lentocellum</name>
    <dbReference type="NCBI Taxonomy" id="642492"/>
    <lineage>
        <taxon>Bacteria</taxon>
        <taxon>Bacillati</taxon>
        <taxon>Bacillota</taxon>
        <taxon>Clostridia</taxon>
        <taxon>Lachnospirales</taxon>
        <taxon>Cellulosilyticaceae</taxon>
        <taxon>Cellulosilyticum</taxon>
    </lineage>
</organism>
<evidence type="ECO:0000256" key="8">
    <source>
        <dbReference type="ARBA" id="ARBA00031985"/>
    </source>
</evidence>
<dbReference type="GO" id="GO:0003677">
    <property type="term" value="F:DNA binding"/>
    <property type="evidence" value="ECO:0007669"/>
    <property type="project" value="UniProtKB-KW"/>
</dbReference>
<dbReference type="InterPro" id="IPR003601">
    <property type="entry name" value="Topo_IA_2"/>
</dbReference>
<dbReference type="Gene3D" id="3.40.50.140">
    <property type="match status" value="1"/>
</dbReference>
<dbReference type="SUPFAM" id="SSF56712">
    <property type="entry name" value="Prokaryotic type I DNA topoisomerase"/>
    <property type="match status" value="1"/>
</dbReference>
<dbReference type="SMART" id="SM00493">
    <property type="entry name" value="TOPRIM"/>
    <property type="match status" value="1"/>
</dbReference>
<dbReference type="STRING" id="642492.Clole_2868"/>
<keyword evidence="14" id="KW-1185">Reference proteome</keyword>
<evidence type="ECO:0000313" key="14">
    <source>
        <dbReference type="Proteomes" id="UP000008467"/>
    </source>
</evidence>
<dbReference type="KEGG" id="cle:Clole_2868"/>
<dbReference type="PROSITE" id="PS50880">
    <property type="entry name" value="TOPRIM"/>
    <property type="match status" value="1"/>
</dbReference>
<dbReference type="Pfam" id="PF01751">
    <property type="entry name" value="Toprim"/>
    <property type="match status" value="1"/>
</dbReference>
<sequence>MKKVIIAEKPSVAKNIADAFDIKTKRDGYYEGEDYLITWAFGHLLQLYDAKDYDESMKSWRLEKFPFIPEEFKYKVKSDGKNKAIEDVGARKQLNIIKDLIDREDVESVISATDFDREGQVIGDEIFLYFNEKKPIYRILLNEWTPEEVKKGISQLRPNEEMKSLQDAGIGRQWADWMIGINLTSVATVKYNSGSKKILNIGRVLLPTLKIIYDRDKEIEQFEASTYYKLLANFKTSQDEVFEGTYYEKDEEGKDNEKFDNKATLESMVELIKNKPAQIVEKQVEKKKEYAPFLFNLSNLQGYITSKYKGWTSDKVLKVAQSLYEKKYITYPRTGSLALEESLKGRTKKVLDTLKIGLPYEGQICFADHKRIFDNSKVESHSAIVPTYIIPKSLTPDEQVVYNAVKNRFLMQFLPIAEFEETKLITKIIDVPEESLKGVFISKGKVQLVEGWRIVEKFEAKGTKEGKENKDTLLPQVTQDELVEMKNANVAEVTRKPPKAHTEKTLLRVMETCGKSFKGDEKEEGKEESEEDTLKMMASILSGFSIGTPATRAETIKKLKDAEYIRAKGKSLVCTDLGKALVETFPAKQLLDLEYTGRLEKTLSDIEKGKFQKDEFLSMIKAFTEEAVEAIKNDTRVLSGTKVEVPKNMEPVGVCPVCGNAVVENEKAFGCVNWKSGCKYTIWKNDKYITMLGKNVTRQMVELLLKNGKVGFRNLKGRNGNTYAAYLKYVKNDQTGYFNWEQEFI</sequence>
<dbReference type="InterPro" id="IPR013497">
    <property type="entry name" value="Topo_IA_cen"/>
</dbReference>
<dbReference type="GO" id="GO:0043597">
    <property type="term" value="C:cytoplasmic replication fork"/>
    <property type="evidence" value="ECO:0007669"/>
    <property type="project" value="TreeGrafter"/>
</dbReference>
<dbReference type="InterPro" id="IPR003602">
    <property type="entry name" value="Topo_IA_DNA-bd_dom"/>
</dbReference>
<dbReference type="RefSeq" id="WP_013657846.1">
    <property type="nucleotide sequence ID" value="NC_015275.1"/>
</dbReference>
<dbReference type="PRINTS" id="PR00417">
    <property type="entry name" value="PRTPISMRASEI"/>
</dbReference>
<dbReference type="eggNOG" id="COG0550">
    <property type="taxonomic scope" value="Bacteria"/>
</dbReference>
<dbReference type="GO" id="GO:0006281">
    <property type="term" value="P:DNA repair"/>
    <property type="evidence" value="ECO:0007669"/>
    <property type="project" value="TreeGrafter"/>
</dbReference>
<dbReference type="HOGENOM" id="CLU_002929_5_2_9"/>
<dbReference type="GO" id="GO:0006265">
    <property type="term" value="P:DNA topological change"/>
    <property type="evidence" value="ECO:0007669"/>
    <property type="project" value="InterPro"/>
</dbReference>
<keyword evidence="5" id="KW-0238">DNA-binding</keyword>
<proteinExistence type="inferred from homology"/>
<keyword evidence="6 13" id="KW-0413">Isomerase</keyword>
<evidence type="ECO:0000313" key="13">
    <source>
        <dbReference type="EMBL" id="ADZ84566.1"/>
    </source>
</evidence>
<dbReference type="InterPro" id="IPR006171">
    <property type="entry name" value="TOPRIM_dom"/>
</dbReference>
<dbReference type="PROSITE" id="PS52039">
    <property type="entry name" value="TOPO_IA_2"/>
    <property type="match status" value="1"/>
</dbReference>
<dbReference type="InterPro" id="IPR013824">
    <property type="entry name" value="Topo_IA_cen_sub1"/>
</dbReference>
<dbReference type="InterPro" id="IPR013826">
    <property type="entry name" value="Topo_IA_cen_sub3"/>
</dbReference>
<evidence type="ECO:0000256" key="3">
    <source>
        <dbReference type="ARBA" id="ARBA00012891"/>
    </source>
</evidence>
<dbReference type="SMART" id="SM00437">
    <property type="entry name" value="TOP1Ac"/>
    <property type="match status" value="1"/>
</dbReference>
<dbReference type="Gene3D" id="1.10.460.10">
    <property type="entry name" value="Topoisomerase I, domain 2"/>
    <property type="match status" value="1"/>
</dbReference>
<dbReference type="Gene3D" id="1.10.290.10">
    <property type="entry name" value="Topoisomerase I, domain 4"/>
    <property type="match status" value="1"/>
</dbReference>
<evidence type="ECO:0000256" key="7">
    <source>
        <dbReference type="ARBA" id="ARBA00030003"/>
    </source>
</evidence>
<feature type="domain" description="Toprim" evidence="11">
    <location>
        <begin position="2"/>
        <end position="145"/>
    </location>
</feature>
<dbReference type="EMBL" id="CP002582">
    <property type="protein sequence ID" value="ADZ84566.1"/>
    <property type="molecule type" value="Genomic_DNA"/>
</dbReference>
<feature type="domain" description="Topo IA-type catalytic" evidence="12">
    <location>
        <begin position="162"/>
        <end position="628"/>
    </location>
</feature>
<dbReference type="PANTHER" id="PTHR11390:SF21">
    <property type="entry name" value="DNA TOPOISOMERASE 3-ALPHA"/>
    <property type="match status" value="1"/>
</dbReference>
<name>F2JL25_CELLD</name>
<accession>F2JL25</accession>
<dbReference type="Pfam" id="PF01131">
    <property type="entry name" value="Topoisom_bac"/>
    <property type="match status" value="1"/>
</dbReference>
<dbReference type="InterPro" id="IPR034144">
    <property type="entry name" value="TOPRIM_TopoIII"/>
</dbReference>
<evidence type="ECO:0000256" key="9">
    <source>
        <dbReference type="ARBA" id="ARBA00032235"/>
    </source>
</evidence>
<comment type="similarity">
    <text evidence="2">Belongs to the type IA topoisomerase family.</text>
</comment>
<evidence type="ECO:0000256" key="5">
    <source>
        <dbReference type="ARBA" id="ARBA00023125"/>
    </source>
</evidence>
<dbReference type="AlphaFoldDB" id="F2JL25"/>
<evidence type="ECO:0000259" key="12">
    <source>
        <dbReference type="PROSITE" id="PS52039"/>
    </source>
</evidence>
<evidence type="ECO:0000256" key="10">
    <source>
        <dbReference type="ARBA" id="ARBA00032877"/>
    </source>
</evidence>
<dbReference type="EC" id="5.6.2.1" evidence="3"/>
<dbReference type="SMART" id="SM00436">
    <property type="entry name" value="TOP1Bc"/>
    <property type="match status" value="1"/>
</dbReference>
<evidence type="ECO:0000256" key="4">
    <source>
        <dbReference type="ARBA" id="ARBA00023029"/>
    </source>
</evidence>
<dbReference type="GO" id="GO:0003917">
    <property type="term" value="F:DNA topoisomerase type I (single strand cut, ATP-independent) activity"/>
    <property type="evidence" value="ECO:0007669"/>
    <property type="project" value="UniProtKB-EC"/>
</dbReference>
<dbReference type="InterPro" id="IPR000380">
    <property type="entry name" value="Topo_IA"/>
</dbReference>
<dbReference type="InterPro" id="IPR013825">
    <property type="entry name" value="Topo_IA_cen_sub2"/>
</dbReference>
<evidence type="ECO:0000256" key="2">
    <source>
        <dbReference type="ARBA" id="ARBA00009446"/>
    </source>
</evidence>
<dbReference type="Gene3D" id="2.70.20.10">
    <property type="entry name" value="Topoisomerase I, domain 3"/>
    <property type="match status" value="1"/>
</dbReference>
<evidence type="ECO:0000256" key="1">
    <source>
        <dbReference type="ARBA" id="ARBA00000213"/>
    </source>
</evidence>
<comment type="catalytic activity">
    <reaction evidence="1">
        <text>ATP-independent breakage of single-stranded DNA, followed by passage and rejoining.</text>
        <dbReference type="EC" id="5.6.2.1"/>
    </reaction>
</comment>
<dbReference type="PANTHER" id="PTHR11390">
    <property type="entry name" value="PROKARYOTIC DNA TOPOISOMERASE"/>
    <property type="match status" value="1"/>
</dbReference>
<dbReference type="Proteomes" id="UP000008467">
    <property type="component" value="Chromosome"/>
</dbReference>
<evidence type="ECO:0000256" key="6">
    <source>
        <dbReference type="ARBA" id="ARBA00023235"/>
    </source>
</evidence>